<accession>A0A0L7M1L6</accession>
<evidence type="ECO:0000313" key="1">
    <source>
        <dbReference type="EMBL" id="KOB86415.1"/>
    </source>
</evidence>
<dbReference type="KEGG" id="pfd:PFDG_01943"/>
<gene>
    <name evidence="1" type="ORF">PFDG_01943</name>
</gene>
<dbReference type="Proteomes" id="UP000054282">
    <property type="component" value="Unassembled WGS sequence"/>
</dbReference>
<protein>
    <submittedName>
        <fullName evidence="1">Uncharacterized protein</fullName>
    </submittedName>
</protein>
<sequence>MKSMKIIILLKRNMRKTESAFYQKKKKFMSWK</sequence>
<reference evidence="2" key="1">
    <citation type="submission" date="2006-09" db="EMBL/GenBank/DDBJ databases">
        <title>Annotation of Plasmodium falciparum Dd2.</title>
        <authorList>
            <consortium name="The Broad Institute Genome Sequencing Platform"/>
            <person name="Volkman S.K."/>
            <person name="Neafsey D.E."/>
            <person name="Dash A.P."/>
            <person name="Chitnis C.E."/>
            <person name="Hartl D.L."/>
            <person name="Young S.K."/>
            <person name="Zeng Q."/>
            <person name="Koehrsen M."/>
            <person name="Alvarado L."/>
            <person name="Berlin A."/>
            <person name="Borenstein D."/>
            <person name="Chapman S.B."/>
            <person name="Chen Z."/>
            <person name="Engels R."/>
            <person name="Freedman E."/>
            <person name="Gellesch M."/>
            <person name="Goldberg J."/>
            <person name="Griggs A."/>
            <person name="Gujja S."/>
            <person name="Heilman E.R."/>
            <person name="Heiman D.I."/>
            <person name="Howarth C."/>
            <person name="Jen D."/>
            <person name="Larson L."/>
            <person name="Mehta T."/>
            <person name="Neiman D."/>
            <person name="Park D."/>
            <person name="Pearson M."/>
            <person name="Roberts A."/>
            <person name="Saif S."/>
            <person name="Shea T."/>
            <person name="Shenoy N."/>
            <person name="Sisk P."/>
            <person name="Stolte C."/>
            <person name="Sykes S."/>
            <person name="Walk T."/>
            <person name="White J."/>
            <person name="Yandava C."/>
            <person name="Haas B."/>
            <person name="Henn M.R."/>
            <person name="Nusbaum C."/>
            <person name="Birren B."/>
        </authorList>
    </citation>
    <scope>NUCLEOTIDE SEQUENCE [LARGE SCALE GENOMIC DNA]</scope>
</reference>
<dbReference type="EMBL" id="DS016292">
    <property type="protein sequence ID" value="KOB86415.1"/>
    <property type="molecule type" value="Genomic_DNA"/>
</dbReference>
<reference evidence="2" key="2">
    <citation type="submission" date="2006-09" db="EMBL/GenBank/DDBJ databases">
        <title>The genome sequence of Plasmodium falciparum Dd2.</title>
        <authorList>
            <consortium name="The Broad Institute Genome Sequencing Platform"/>
            <person name="Birren B."/>
            <person name="Lander E."/>
            <person name="Galagan J."/>
            <person name="Nusbaum C."/>
            <person name="Devon K."/>
            <person name="Henn M."/>
            <person name="Jaffe D."/>
            <person name="Butler J."/>
            <person name="Alvarez P."/>
            <person name="Gnerre S."/>
            <person name="Grabherr M."/>
            <person name="Kleber M."/>
            <person name="Mauceli E."/>
            <person name="Brockman W."/>
            <person name="MacCallum I.A."/>
            <person name="Rounsley S."/>
            <person name="Young S."/>
            <person name="LaButti K."/>
            <person name="Pushparaj V."/>
            <person name="DeCaprio D."/>
            <person name="Crawford M."/>
            <person name="Koehrsen M."/>
            <person name="Engels R."/>
            <person name="Montgomery P."/>
            <person name="Pearson M."/>
            <person name="Howarth C."/>
            <person name="Larson L."/>
            <person name="Luoma S."/>
            <person name="White J."/>
            <person name="Kodira C."/>
            <person name="Zeng Q."/>
            <person name="O'Leary S."/>
            <person name="Yandava C."/>
            <person name="Alvarado L."/>
            <person name="Wirth D."/>
            <person name="Volkman S."/>
            <person name="Hartl D."/>
        </authorList>
    </citation>
    <scope>NUCLEOTIDE SEQUENCE [LARGE SCALE GENOMIC DNA]</scope>
</reference>
<name>A0A0L7M1L6_PLAF4</name>
<evidence type="ECO:0000313" key="2">
    <source>
        <dbReference type="Proteomes" id="UP000054282"/>
    </source>
</evidence>
<proteinExistence type="predicted"/>
<dbReference type="AlphaFoldDB" id="A0A0L7M1L6"/>
<organism evidence="1 2">
    <name type="scientific">Plasmodium falciparum (isolate Dd2)</name>
    <dbReference type="NCBI Taxonomy" id="57267"/>
    <lineage>
        <taxon>Eukaryota</taxon>
        <taxon>Sar</taxon>
        <taxon>Alveolata</taxon>
        <taxon>Apicomplexa</taxon>
        <taxon>Aconoidasida</taxon>
        <taxon>Haemosporida</taxon>
        <taxon>Plasmodiidae</taxon>
        <taxon>Plasmodium</taxon>
        <taxon>Plasmodium (Laverania)</taxon>
    </lineage>
</organism>